<protein>
    <submittedName>
        <fullName evidence="2">Hsp20/alpha crystallin family protein</fullName>
    </submittedName>
</protein>
<gene>
    <name evidence="2" type="ORF">HB662_05615</name>
</gene>
<dbReference type="Proteomes" id="UP000765160">
    <property type="component" value="Unassembled WGS sequence"/>
</dbReference>
<dbReference type="RefSeq" id="WP_168048091.1">
    <property type="nucleotide sequence ID" value="NZ_JAATJR010000002.1"/>
</dbReference>
<accession>A0ABX1EUE6</accession>
<feature type="region of interest" description="Disordered" evidence="1">
    <location>
        <begin position="1"/>
        <end position="26"/>
    </location>
</feature>
<reference evidence="2 3" key="1">
    <citation type="submission" date="2020-03" db="EMBL/GenBank/DDBJ databases">
        <title>Roseomonas selenitidurans sp. nov. isolated from soil.</title>
        <authorList>
            <person name="Liu H."/>
        </authorList>
    </citation>
    <scope>NUCLEOTIDE SEQUENCE [LARGE SCALE GENOMIC DNA]</scope>
    <source>
        <strain evidence="2 3">JCM 15073</strain>
    </source>
</reference>
<dbReference type="EMBL" id="JAAVTX010000002">
    <property type="protein sequence ID" value="NKE44245.1"/>
    <property type="molecule type" value="Genomic_DNA"/>
</dbReference>
<name>A0ABX1EUE6_9PROT</name>
<organism evidence="2 3">
    <name type="scientific">Falsiroseomonas frigidaquae</name>
    <dbReference type="NCBI Taxonomy" id="487318"/>
    <lineage>
        <taxon>Bacteria</taxon>
        <taxon>Pseudomonadati</taxon>
        <taxon>Pseudomonadota</taxon>
        <taxon>Alphaproteobacteria</taxon>
        <taxon>Acetobacterales</taxon>
        <taxon>Roseomonadaceae</taxon>
        <taxon>Falsiroseomonas</taxon>
    </lineage>
</organism>
<evidence type="ECO:0000313" key="2">
    <source>
        <dbReference type="EMBL" id="NKE44245.1"/>
    </source>
</evidence>
<feature type="region of interest" description="Disordered" evidence="1">
    <location>
        <begin position="67"/>
        <end position="88"/>
    </location>
</feature>
<dbReference type="SUPFAM" id="SSF49764">
    <property type="entry name" value="HSP20-like chaperones"/>
    <property type="match status" value="1"/>
</dbReference>
<keyword evidence="3" id="KW-1185">Reference proteome</keyword>
<evidence type="ECO:0000313" key="3">
    <source>
        <dbReference type="Proteomes" id="UP000765160"/>
    </source>
</evidence>
<feature type="compositionally biased region" description="Low complexity" evidence="1">
    <location>
        <begin position="77"/>
        <end position="88"/>
    </location>
</feature>
<dbReference type="CDD" id="cd06464">
    <property type="entry name" value="ACD_sHsps-like"/>
    <property type="match status" value="1"/>
</dbReference>
<sequence>MRPPRHPPSVARRMADADRPPQAATSLGGIFEGLQKLTETLQGLSQKAGGEEGRVVFGYSIRTAGGETRAEPFGHVPPAAAEARPAPRQPIVDVFEEAEAIRVIAEMPGVGAADFAARVEDGELVLEAADGRWHKRVPLPGAVDAAGMTVAARHGIIEIGLPRTRPVA</sequence>
<dbReference type="Gene3D" id="2.60.40.790">
    <property type="match status" value="1"/>
</dbReference>
<proteinExistence type="predicted"/>
<dbReference type="InterPro" id="IPR008978">
    <property type="entry name" value="HSP20-like_chaperone"/>
</dbReference>
<comment type="caution">
    <text evidence="2">The sequence shown here is derived from an EMBL/GenBank/DDBJ whole genome shotgun (WGS) entry which is preliminary data.</text>
</comment>
<evidence type="ECO:0000256" key="1">
    <source>
        <dbReference type="SAM" id="MobiDB-lite"/>
    </source>
</evidence>